<dbReference type="AlphaFoldDB" id="A0A9P6XNZ1"/>
<reference evidence="2 3" key="1">
    <citation type="journal article" date="2020" name="Microb. Genom.">
        <title>Genetic diversity of clinical and environmental Mucorales isolates obtained from an investigation of mucormycosis cases among solid organ transplant recipients.</title>
        <authorList>
            <person name="Nguyen M.H."/>
            <person name="Kaul D."/>
            <person name="Muto C."/>
            <person name="Cheng S.J."/>
            <person name="Richter R.A."/>
            <person name="Bruno V.M."/>
            <person name="Liu G."/>
            <person name="Beyhan S."/>
            <person name="Sundermann A.J."/>
            <person name="Mounaud S."/>
            <person name="Pasculle A.W."/>
            <person name="Nierman W.C."/>
            <person name="Driscoll E."/>
            <person name="Cumbie R."/>
            <person name="Clancy C.J."/>
            <person name="Dupont C.L."/>
        </authorList>
    </citation>
    <scope>NUCLEOTIDE SEQUENCE [LARGE SCALE GENOMIC DNA]</scope>
    <source>
        <strain evidence="2 3">GL24</strain>
    </source>
</reference>
<gene>
    <name evidence="2" type="ORF">G6F50_017816</name>
</gene>
<proteinExistence type="predicted"/>
<dbReference type="EMBL" id="JAANIU010014287">
    <property type="protein sequence ID" value="KAG1529705.1"/>
    <property type="molecule type" value="Genomic_DNA"/>
</dbReference>
<evidence type="ECO:0000313" key="3">
    <source>
        <dbReference type="Proteomes" id="UP000740926"/>
    </source>
</evidence>
<evidence type="ECO:0000313" key="2">
    <source>
        <dbReference type="EMBL" id="KAG1529705.1"/>
    </source>
</evidence>
<evidence type="ECO:0000256" key="1">
    <source>
        <dbReference type="SAM" id="MobiDB-lite"/>
    </source>
</evidence>
<organism evidence="2 3">
    <name type="scientific">Rhizopus delemar</name>
    <dbReference type="NCBI Taxonomy" id="936053"/>
    <lineage>
        <taxon>Eukaryota</taxon>
        <taxon>Fungi</taxon>
        <taxon>Fungi incertae sedis</taxon>
        <taxon>Mucoromycota</taxon>
        <taxon>Mucoromycotina</taxon>
        <taxon>Mucoromycetes</taxon>
        <taxon>Mucorales</taxon>
        <taxon>Mucorineae</taxon>
        <taxon>Rhizopodaceae</taxon>
        <taxon>Rhizopus</taxon>
    </lineage>
</organism>
<name>A0A9P6XNZ1_9FUNG</name>
<comment type="caution">
    <text evidence="2">The sequence shown here is derived from an EMBL/GenBank/DDBJ whole genome shotgun (WGS) entry which is preliminary data.</text>
</comment>
<protein>
    <submittedName>
        <fullName evidence="2">Uncharacterized protein</fullName>
    </submittedName>
</protein>
<accession>A0A9P6XNZ1</accession>
<feature type="region of interest" description="Disordered" evidence="1">
    <location>
        <begin position="41"/>
        <end position="74"/>
    </location>
</feature>
<keyword evidence="3" id="KW-1185">Reference proteome</keyword>
<feature type="compositionally biased region" description="Low complexity" evidence="1">
    <location>
        <begin position="63"/>
        <end position="74"/>
    </location>
</feature>
<sequence>MSTCRLLPSGVPGALPACQPAGTDRAREGDLLALRTDHPAHAAGASRCSGHRSGPLEGDHRWGGPAACTGATGTGTRHRHLRWLWHVGDLPAADRRPDRCRGRDRCG</sequence>
<dbReference type="Proteomes" id="UP000740926">
    <property type="component" value="Unassembled WGS sequence"/>
</dbReference>